<sequence length="230" mass="26662">MLAVIFSADQWQTAERWNNGWLFIIAVLILIIVIHLLIIGLYVREHWKWFVIVPFLLICLGLAGYSWQRTDNAANALFNRWEAKVTPQIRTKKASLFGLTPLMENEIRPYQSVNDYPTLTSLPMYTRRQVIAPVTYLGRDAYASYFEFRGLVYRFTGQLRTGKQAALIGYRFYLKDRGYTRLGFVDPVKTFTAALMVPVTSMAHKYTPSEQVVTLESMDGEWTTEKLFHN</sequence>
<feature type="transmembrane region" description="Helical" evidence="1">
    <location>
        <begin position="20"/>
        <end position="42"/>
    </location>
</feature>
<accession>S2N609</accession>
<dbReference type="EMBL" id="ANMM01000025">
    <property type="protein sequence ID" value="EPC36212.1"/>
    <property type="molecule type" value="Genomic_DNA"/>
</dbReference>
<name>S2N609_LACPA</name>
<keyword evidence="1" id="KW-0812">Transmembrane</keyword>
<feature type="transmembrane region" description="Helical" evidence="1">
    <location>
        <begin position="49"/>
        <end position="67"/>
    </location>
</feature>
<proteinExistence type="predicted"/>
<gene>
    <name evidence="2" type="ORF">Lpp225_2619</name>
</gene>
<evidence type="ECO:0000256" key="1">
    <source>
        <dbReference type="SAM" id="Phobius"/>
    </source>
</evidence>
<protein>
    <submittedName>
        <fullName evidence="2">Putative membrane protein</fullName>
    </submittedName>
</protein>
<reference evidence="2 3" key="1">
    <citation type="journal article" date="2013" name="PLoS ONE">
        <title>Lactobacillus paracasei comparative genomics: towards species pan-genome definition and exploitation of diversity.</title>
        <authorList>
            <person name="Smokvina T."/>
            <person name="Wels M."/>
            <person name="Polka J."/>
            <person name="Chervaux C."/>
            <person name="Brisse S."/>
            <person name="Boekhorst J."/>
            <person name="van Hylckama Vlieg J.E."/>
            <person name="Siezen R.J."/>
        </authorList>
    </citation>
    <scope>NUCLEOTIDE SEQUENCE [LARGE SCALE GENOMIC DNA]</scope>
    <source>
        <strain evidence="2 3">Lpp225</strain>
    </source>
</reference>
<dbReference type="PATRIC" id="fig|1256225.3.peg.2706"/>
<evidence type="ECO:0000313" key="2">
    <source>
        <dbReference type="EMBL" id="EPC36212.1"/>
    </source>
</evidence>
<keyword evidence="1" id="KW-0472">Membrane</keyword>
<comment type="caution">
    <text evidence="2">The sequence shown here is derived from an EMBL/GenBank/DDBJ whole genome shotgun (WGS) entry which is preliminary data.</text>
</comment>
<evidence type="ECO:0000313" key="3">
    <source>
        <dbReference type="Proteomes" id="UP000014270"/>
    </source>
</evidence>
<dbReference type="Proteomes" id="UP000014270">
    <property type="component" value="Unassembled WGS sequence"/>
</dbReference>
<dbReference type="AlphaFoldDB" id="S2N609"/>
<keyword evidence="1" id="KW-1133">Transmembrane helix</keyword>
<organism evidence="2 3">
    <name type="scientific">Lacticaseibacillus paracasei subsp. paracasei Lpp225</name>
    <dbReference type="NCBI Taxonomy" id="1256225"/>
    <lineage>
        <taxon>Bacteria</taxon>
        <taxon>Bacillati</taxon>
        <taxon>Bacillota</taxon>
        <taxon>Bacilli</taxon>
        <taxon>Lactobacillales</taxon>
        <taxon>Lactobacillaceae</taxon>
        <taxon>Lacticaseibacillus</taxon>
    </lineage>
</organism>